<sequence>MATSRITASFASISNGTNKERCPLHFTEWGQGSIFEWYDVQKDPMAKRIERIQIWKDISGPVPHRFIVLHMCDKRIHRLDRRPNHKPPQDQSTKEKSVAQSSFDLLSVTNWGASPPPLVAHDIERESLVAPGTSIEVAGGMRAGKGRRPAPFNTMSLLFNQAVACEDSYVIGIDIATVRKVAVCEVEIALHDQIDIMAVISTCYAIHKDEKTRDYSFLRYNCFFFSWTILMTVSRRHQPYEIPAPDSVINQFYSRVDQITEFIVDKSIALFLDLVVDTLSIIRDEAGTSLHPGMSAGGKLVWAMPLSLLRFMWRQLFNARLHCGLRTQLTKMVKAQIENISRKVQEAALSKHAVRNELNEHLWIEDVGPKVRTALKEEIMAILWKAIIEAISTGLGSMSPEDIANQIQSPSFKFGLMGKDVRQFCAVSSAALHGGLQAVKDVSDNLGTNNEVAFRMAWDAASQGALIAAQIVAENTSRVLNSKPARVEMYHELWKIWDRCWGKARELACPKAVDTVSAVVEKLMASGADAVIEELKNLGAVPAPIVPGSCLGFLLSSIAIETFSRSLDLSSGQLAEEST</sequence>
<dbReference type="AlphaFoldDB" id="A0A0B7G629"/>
<name>A0A0B7G629_THACB</name>
<evidence type="ECO:0000313" key="1">
    <source>
        <dbReference type="EMBL" id="CEL63952.1"/>
    </source>
</evidence>
<dbReference type="Proteomes" id="UP000059188">
    <property type="component" value="Unassembled WGS sequence"/>
</dbReference>
<dbReference type="OrthoDB" id="3269726at2759"/>
<organism evidence="1 2">
    <name type="scientific">Thanatephorus cucumeris (strain AG1-IB / isolate 7/3/14)</name>
    <name type="common">Lettuce bottom rot fungus</name>
    <name type="synonym">Rhizoctonia solani</name>
    <dbReference type="NCBI Taxonomy" id="1108050"/>
    <lineage>
        <taxon>Eukaryota</taxon>
        <taxon>Fungi</taxon>
        <taxon>Dikarya</taxon>
        <taxon>Basidiomycota</taxon>
        <taxon>Agaricomycotina</taxon>
        <taxon>Agaricomycetes</taxon>
        <taxon>Cantharellales</taxon>
        <taxon>Ceratobasidiaceae</taxon>
        <taxon>Rhizoctonia</taxon>
        <taxon>Rhizoctonia solani AG-1</taxon>
    </lineage>
</organism>
<protein>
    <submittedName>
        <fullName evidence="1">Uncharacterized protein</fullName>
    </submittedName>
</protein>
<evidence type="ECO:0000313" key="2">
    <source>
        <dbReference type="Proteomes" id="UP000059188"/>
    </source>
</evidence>
<accession>A0A0B7G629</accession>
<dbReference type="EMBL" id="LN679190">
    <property type="protein sequence ID" value="CEL63952.1"/>
    <property type="molecule type" value="Genomic_DNA"/>
</dbReference>
<proteinExistence type="predicted"/>
<gene>
    <name evidence="1" type="ORF">RSOLAG1IB_10935</name>
</gene>
<reference evidence="1 2" key="1">
    <citation type="submission" date="2014-11" db="EMBL/GenBank/DDBJ databases">
        <authorList>
            <person name="Wibberg Daniel"/>
        </authorList>
    </citation>
    <scope>NUCLEOTIDE SEQUENCE [LARGE SCALE GENOMIC DNA]</scope>
    <source>
        <strain evidence="1">Rhizoctonia solani AG1-IB 7/3/14</strain>
    </source>
</reference>
<keyword evidence="2" id="KW-1185">Reference proteome</keyword>